<dbReference type="AlphaFoldDB" id="A0A645GLT1"/>
<dbReference type="EMBL" id="VSSQ01076896">
    <property type="protein sequence ID" value="MPN27120.1"/>
    <property type="molecule type" value="Genomic_DNA"/>
</dbReference>
<gene>
    <name evidence="1" type="ORF">SDC9_174547</name>
</gene>
<proteinExistence type="predicted"/>
<accession>A0A645GLT1</accession>
<comment type="caution">
    <text evidence="1">The sequence shown here is derived from an EMBL/GenBank/DDBJ whole genome shotgun (WGS) entry which is preliminary data.</text>
</comment>
<reference evidence="1" key="1">
    <citation type="submission" date="2019-08" db="EMBL/GenBank/DDBJ databases">
        <authorList>
            <person name="Kucharzyk K."/>
            <person name="Murdoch R.W."/>
            <person name="Higgins S."/>
            <person name="Loffler F."/>
        </authorList>
    </citation>
    <scope>NUCLEOTIDE SEQUENCE</scope>
</reference>
<dbReference type="SUPFAM" id="SSF49464">
    <property type="entry name" value="Carboxypeptidase regulatory domain-like"/>
    <property type="match status" value="1"/>
</dbReference>
<organism evidence="1">
    <name type="scientific">bioreactor metagenome</name>
    <dbReference type="NCBI Taxonomy" id="1076179"/>
    <lineage>
        <taxon>unclassified sequences</taxon>
        <taxon>metagenomes</taxon>
        <taxon>ecological metagenomes</taxon>
    </lineage>
</organism>
<dbReference type="InterPro" id="IPR008969">
    <property type="entry name" value="CarboxyPept-like_regulatory"/>
</dbReference>
<dbReference type="GO" id="GO:0005506">
    <property type="term" value="F:iron ion binding"/>
    <property type="evidence" value="ECO:0007669"/>
    <property type="project" value="InterPro"/>
</dbReference>
<sequence length="94" mass="10630">MSEILKVVIPGDVIAKEDEYILDVKLSNNKNFFITGTVYDDHKVPINNAAIAIYQVDDTDNQKMNLFGVTFSYKDGTYGISLPYGYSYMLIVYS</sequence>
<protein>
    <recommendedName>
        <fullName evidence="2">Carboxypeptidase regulatory-like domain-containing protein</fullName>
    </recommendedName>
</protein>
<dbReference type="GO" id="GO:0016702">
    <property type="term" value="F:oxidoreductase activity, acting on single donors with incorporation of molecular oxygen, incorporation of two atoms of oxygen"/>
    <property type="evidence" value="ECO:0007669"/>
    <property type="project" value="InterPro"/>
</dbReference>
<evidence type="ECO:0000313" key="1">
    <source>
        <dbReference type="EMBL" id="MPN27120.1"/>
    </source>
</evidence>
<dbReference type="InterPro" id="IPR015889">
    <property type="entry name" value="Intradiol_dOase_core"/>
</dbReference>
<dbReference type="Gene3D" id="2.60.130.10">
    <property type="entry name" value="Aromatic compound dioxygenase"/>
    <property type="match status" value="1"/>
</dbReference>
<name>A0A645GLT1_9ZZZZ</name>
<evidence type="ECO:0008006" key="2">
    <source>
        <dbReference type="Google" id="ProtNLM"/>
    </source>
</evidence>